<organism evidence="1 2">
    <name type="scientific">Athelia psychrophila</name>
    <dbReference type="NCBI Taxonomy" id="1759441"/>
    <lineage>
        <taxon>Eukaryota</taxon>
        <taxon>Fungi</taxon>
        <taxon>Dikarya</taxon>
        <taxon>Basidiomycota</taxon>
        <taxon>Agaricomycotina</taxon>
        <taxon>Agaricomycetes</taxon>
        <taxon>Agaricomycetidae</taxon>
        <taxon>Atheliales</taxon>
        <taxon>Atheliaceae</taxon>
        <taxon>Athelia</taxon>
    </lineage>
</organism>
<gene>
    <name evidence="1" type="ORF">FIBSPDRAFT_1048371</name>
</gene>
<name>A0A166DWS8_9AGAM</name>
<dbReference type="EMBL" id="KV417608">
    <property type="protein sequence ID" value="KZP15147.1"/>
    <property type="molecule type" value="Genomic_DNA"/>
</dbReference>
<protein>
    <submittedName>
        <fullName evidence="1">Uncharacterized protein</fullName>
    </submittedName>
</protein>
<keyword evidence="2" id="KW-1185">Reference proteome</keyword>
<sequence length="169" mass="18474">MPPKQAIAKSHTALKTLIETTSPANLQKALLSALPNSTDEELGALSNMLSSVKKAASTQKHCVRCHDTFYENQNHPKACTIQHTDEADTVYVGNTLVAVMLCCGFRFDPEQNNPSKFCILATHTTNPKDVKYYDEDEEDGNVNVITCEETGCVKTKRKGASSNGPAKKK</sequence>
<proteinExistence type="predicted"/>
<dbReference type="Proteomes" id="UP000076532">
    <property type="component" value="Unassembled WGS sequence"/>
</dbReference>
<evidence type="ECO:0000313" key="1">
    <source>
        <dbReference type="EMBL" id="KZP15147.1"/>
    </source>
</evidence>
<evidence type="ECO:0000313" key="2">
    <source>
        <dbReference type="Proteomes" id="UP000076532"/>
    </source>
</evidence>
<dbReference type="AlphaFoldDB" id="A0A166DWS8"/>
<accession>A0A166DWS8</accession>
<dbReference type="OrthoDB" id="3251058at2759"/>
<reference evidence="1 2" key="1">
    <citation type="journal article" date="2016" name="Mol. Biol. Evol.">
        <title>Comparative Genomics of Early-Diverging Mushroom-Forming Fungi Provides Insights into the Origins of Lignocellulose Decay Capabilities.</title>
        <authorList>
            <person name="Nagy L.G."/>
            <person name="Riley R."/>
            <person name="Tritt A."/>
            <person name="Adam C."/>
            <person name="Daum C."/>
            <person name="Floudas D."/>
            <person name="Sun H."/>
            <person name="Yadav J.S."/>
            <person name="Pangilinan J."/>
            <person name="Larsson K.H."/>
            <person name="Matsuura K."/>
            <person name="Barry K."/>
            <person name="Labutti K."/>
            <person name="Kuo R."/>
            <person name="Ohm R.A."/>
            <person name="Bhattacharya S.S."/>
            <person name="Shirouzu T."/>
            <person name="Yoshinaga Y."/>
            <person name="Martin F.M."/>
            <person name="Grigoriev I.V."/>
            <person name="Hibbett D.S."/>
        </authorList>
    </citation>
    <scope>NUCLEOTIDE SEQUENCE [LARGE SCALE GENOMIC DNA]</scope>
    <source>
        <strain evidence="1 2">CBS 109695</strain>
    </source>
</reference>